<feature type="signal peptide" evidence="2">
    <location>
        <begin position="1"/>
        <end position="18"/>
    </location>
</feature>
<dbReference type="AlphaFoldDB" id="A0AAD7HSH3"/>
<feature type="compositionally biased region" description="Pro residues" evidence="1">
    <location>
        <begin position="143"/>
        <end position="161"/>
    </location>
</feature>
<accession>A0AAD7HSH3</accession>
<comment type="caution">
    <text evidence="3">The sequence shown here is derived from an EMBL/GenBank/DDBJ whole genome shotgun (WGS) entry which is preliminary data.</text>
</comment>
<evidence type="ECO:0000313" key="3">
    <source>
        <dbReference type="EMBL" id="KAJ7727374.1"/>
    </source>
</evidence>
<dbReference type="Proteomes" id="UP001215598">
    <property type="component" value="Unassembled WGS sequence"/>
</dbReference>
<evidence type="ECO:0000256" key="1">
    <source>
        <dbReference type="SAM" id="MobiDB-lite"/>
    </source>
</evidence>
<protein>
    <submittedName>
        <fullName evidence="3">Uncharacterized protein</fullName>
    </submittedName>
</protein>
<keyword evidence="2" id="KW-0732">Signal</keyword>
<reference evidence="3" key="1">
    <citation type="submission" date="2023-03" db="EMBL/GenBank/DDBJ databases">
        <title>Massive genome expansion in bonnet fungi (Mycena s.s.) driven by repeated elements and novel gene families across ecological guilds.</title>
        <authorList>
            <consortium name="Lawrence Berkeley National Laboratory"/>
            <person name="Harder C.B."/>
            <person name="Miyauchi S."/>
            <person name="Viragh M."/>
            <person name="Kuo A."/>
            <person name="Thoen E."/>
            <person name="Andreopoulos B."/>
            <person name="Lu D."/>
            <person name="Skrede I."/>
            <person name="Drula E."/>
            <person name="Henrissat B."/>
            <person name="Morin E."/>
            <person name="Kohler A."/>
            <person name="Barry K."/>
            <person name="LaButti K."/>
            <person name="Morin E."/>
            <person name="Salamov A."/>
            <person name="Lipzen A."/>
            <person name="Mereny Z."/>
            <person name="Hegedus B."/>
            <person name="Baldrian P."/>
            <person name="Stursova M."/>
            <person name="Weitz H."/>
            <person name="Taylor A."/>
            <person name="Grigoriev I.V."/>
            <person name="Nagy L.G."/>
            <person name="Martin F."/>
            <person name="Kauserud H."/>
        </authorList>
    </citation>
    <scope>NUCLEOTIDE SEQUENCE</scope>
    <source>
        <strain evidence="3">CBHHK182m</strain>
    </source>
</reference>
<gene>
    <name evidence="3" type="ORF">B0H16DRAFT_257655</name>
</gene>
<evidence type="ECO:0000313" key="4">
    <source>
        <dbReference type="Proteomes" id="UP001215598"/>
    </source>
</evidence>
<organism evidence="3 4">
    <name type="scientific">Mycena metata</name>
    <dbReference type="NCBI Taxonomy" id="1033252"/>
    <lineage>
        <taxon>Eukaryota</taxon>
        <taxon>Fungi</taxon>
        <taxon>Dikarya</taxon>
        <taxon>Basidiomycota</taxon>
        <taxon>Agaricomycotina</taxon>
        <taxon>Agaricomycetes</taxon>
        <taxon>Agaricomycetidae</taxon>
        <taxon>Agaricales</taxon>
        <taxon>Marasmiineae</taxon>
        <taxon>Mycenaceae</taxon>
        <taxon>Mycena</taxon>
    </lineage>
</organism>
<name>A0AAD7HSH3_9AGAR</name>
<proteinExistence type="predicted"/>
<sequence>MKFTTTLVSAVLALSVSAFPVQKRGVDPNLVPQFGVTAGIKDPAGSASCVGVNNILIPCTCPPDRNSFITSLSGDVAAGHNVNNPGVPSPFPTDGSTASQIVRLQTSITALQNLFGPGVGCPASATTFLAQISALQKGGAAPAPAPPAPAPAPPAPAPAPPAGGVDPNLVPQFDVSPGVKDPAGSASCVGINNILIPCSCPPDRNAFIAQVSANVAAGHDIHNPGVAAPFPTDNSKNSQIARLQTAISSLQNLNGPGVGCPASSTTFSAQLKALTG</sequence>
<evidence type="ECO:0000256" key="2">
    <source>
        <dbReference type="SAM" id="SignalP"/>
    </source>
</evidence>
<feature type="region of interest" description="Disordered" evidence="1">
    <location>
        <begin position="139"/>
        <end position="168"/>
    </location>
</feature>
<dbReference type="EMBL" id="JARKIB010000180">
    <property type="protein sequence ID" value="KAJ7727374.1"/>
    <property type="molecule type" value="Genomic_DNA"/>
</dbReference>
<keyword evidence="4" id="KW-1185">Reference proteome</keyword>
<feature type="chain" id="PRO_5042128236" evidence="2">
    <location>
        <begin position="19"/>
        <end position="276"/>
    </location>
</feature>